<feature type="compositionally biased region" description="Low complexity" evidence="7">
    <location>
        <begin position="30"/>
        <end position="42"/>
    </location>
</feature>
<proteinExistence type="inferred from homology"/>
<keyword evidence="3 6" id="KW-0812">Transmembrane</keyword>
<organism evidence="8 9">
    <name type="scientific">Oxynema aestuarii AP17</name>
    <dbReference type="NCBI Taxonomy" id="2064643"/>
    <lineage>
        <taxon>Bacteria</taxon>
        <taxon>Bacillati</taxon>
        <taxon>Cyanobacteriota</taxon>
        <taxon>Cyanophyceae</taxon>
        <taxon>Oscillatoriophycideae</taxon>
        <taxon>Oscillatoriales</taxon>
        <taxon>Oscillatoriaceae</taxon>
        <taxon>Oxynema</taxon>
        <taxon>Oxynema aestuarii</taxon>
    </lineage>
</organism>
<feature type="transmembrane region" description="Helical" evidence="6">
    <location>
        <begin position="83"/>
        <end position="107"/>
    </location>
</feature>
<evidence type="ECO:0000256" key="6">
    <source>
        <dbReference type="RuleBase" id="RU365102"/>
    </source>
</evidence>
<evidence type="ECO:0000313" key="9">
    <source>
        <dbReference type="Proteomes" id="UP000500857"/>
    </source>
</evidence>
<dbReference type="PANTHER" id="PTHR12608">
    <property type="entry name" value="TRANSMEMBRANE PROTEIN HTP-1 RELATED"/>
    <property type="match status" value="1"/>
</dbReference>
<dbReference type="KEGG" id="oxy:HCG48_15015"/>
<dbReference type="AlphaFoldDB" id="A0A6H1TYS7"/>
<feature type="region of interest" description="Disordered" evidence="7">
    <location>
        <begin position="9"/>
        <end position="44"/>
    </location>
</feature>
<comment type="caution">
    <text evidence="6">Lacks conserved residue(s) required for the propagation of feature annotation.</text>
</comment>
<evidence type="ECO:0000256" key="1">
    <source>
        <dbReference type="ARBA" id="ARBA00004141"/>
    </source>
</evidence>
<comment type="similarity">
    <text evidence="2 6">Belongs to the GDT1 family.</text>
</comment>
<evidence type="ECO:0000256" key="7">
    <source>
        <dbReference type="SAM" id="MobiDB-lite"/>
    </source>
</evidence>
<feature type="transmembrane region" description="Helical" evidence="6">
    <location>
        <begin position="119"/>
        <end position="136"/>
    </location>
</feature>
<dbReference type="EMBL" id="CP051167">
    <property type="protein sequence ID" value="QIZ71731.1"/>
    <property type="molecule type" value="Genomic_DNA"/>
</dbReference>
<dbReference type="GO" id="GO:0016020">
    <property type="term" value="C:membrane"/>
    <property type="evidence" value="ECO:0007669"/>
    <property type="project" value="UniProtKB-SubCell"/>
</dbReference>
<dbReference type="PANTHER" id="PTHR12608:SF1">
    <property type="entry name" value="TRANSMEMBRANE PROTEIN 165"/>
    <property type="match status" value="1"/>
</dbReference>
<evidence type="ECO:0000256" key="5">
    <source>
        <dbReference type="ARBA" id="ARBA00023136"/>
    </source>
</evidence>
<evidence type="ECO:0000313" key="8">
    <source>
        <dbReference type="EMBL" id="QIZ71731.1"/>
    </source>
</evidence>
<gene>
    <name evidence="8" type="ORF">HCG48_15015</name>
</gene>
<reference evidence="8 9" key="1">
    <citation type="submission" date="2020-04" db="EMBL/GenBank/DDBJ databases">
        <authorList>
            <person name="Basu S."/>
            <person name="Maruthanayagam V."/>
            <person name="Chakraborty S."/>
            <person name="Pramanik A."/>
            <person name="Mukherjee J."/>
            <person name="Brink B."/>
        </authorList>
    </citation>
    <scope>NUCLEOTIDE SEQUENCE [LARGE SCALE GENOMIC DNA]</scope>
    <source>
        <strain evidence="8 9">AP17</strain>
    </source>
</reference>
<protein>
    <recommendedName>
        <fullName evidence="6">GDT1 family protein</fullName>
    </recommendedName>
</protein>
<keyword evidence="5 6" id="KW-0472">Membrane</keyword>
<keyword evidence="9" id="KW-1185">Reference proteome</keyword>
<sequence>MIQLPLFQREDENKNESIAEIAPPSEDGRSSLAPTSPPTSTTESNAGAWAVFASTFITIFFAEFGDKTQLATLLIAAESHSPWIVFIGAGSALVATSLLGVLVGRWLARRVSPKTIEKSAGIVLLLLAASLFWDILR</sequence>
<dbReference type="Pfam" id="PF01169">
    <property type="entry name" value="GDT1"/>
    <property type="match status" value="1"/>
</dbReference>
<comment type="subcellular location">
    <subcellularLocation>
        <location evidence="1 6">Membrane</location>
        <topology evidence="1 6">Multi-pass membrane protein</topology>
    </subcellularLocation>
</comment>
<dbReference type="GO" id="GO:0046873">
    <property type="term" value="F:metal ion transmembrane transporter activity"/>
    <property type="evidence" value="ECO:0007669"/>
    <property type="project" value="InterPro"/>
</dbReference>
<keyword evidence="4 6" id="KW-1133">Transmembrane helix</keyword>
<evidence type="ECO:0000256" key="2">
    <source>
        <dbReference type="ARBA" id="ARBA00009190"/>
    </source>
</evidence>
<feature type="transmembrane region" description="Helical" evidence="6">
    <location>
        <begin position="46"/>
        <end position="62"/>
    </location>
</feature>
<dbReference type="Proteomes" id="UP000500857">
    <property type="component" value="Chromosome"/>
</dbReference>
<evidence type="ECO:0000256" key="3">
    <source>
        <dbReference type="ARBA" id="ARBA00022692"/>
    </source>
</evidence>
<accession>A0A6H1TYS7</accession>
<dbReference type="RefSeq" id="WP_168569883.1">
    <property type="nucleotide sequence ID" value="NZ_CP051167.1"/>
</dbReference>
<dbReference type="InterPro" id="IPR001727">
    <property type="entry name" value="GDT1-like"/>
</dbReference>
<name>A0A6H1TYS7_9CYAN</name>
<evidence type="ECO:0000256" key="4">
    <source>
        <dbReference type="ARBA" id="ARBA00022989"/>
    </source>
</evidence>